<feature type="chain" id="PRO_5041708202" description="Exostosin GT47 domain-containing protein" evidence="3">
    <location>
        <begin position="23"/>
        <end position="990"/>
    </location>
</feature>
<proteinExistence type="predicted"/>
<dbReference type="SUPFAM" id="SSF53474">
    <property type="entry name" value="alpha/beta-Hydrolases"/>
    <property type="match status" value="1"/>
</dbReference>
<feature type="domain" description="Exostosin GT47" evidence="4">
    <location>
        <begin position="315"/>
        <end position="596"/>
    </location>
</feature>
<evidence type="ECO:0000256" key="1">
    <source>
        <dbReference type="SAM" id="Coils"/>
    </source>
</evidence>
<feature type="compositionally biased region" description="Low complexity" evidence="2">
    <location>
        <begin position="199"/>
        <end position="210"/>
    </location>
</feature>
<dbReference type="InterPro" id="IPR040911">
    <property type="entry name" value="Exostosin_GT47"/>
</dbReference>
<protein>
    <recommendedName>
        <fullName evidence="4">Exostosin GT47 domain-containing protein</fullName>
    </recommendedName>
</protein>
<feature type="region of interest" description="Disordered" evidence="2">
    <location>
        <begin position="190"/>
        <end position="210"/>
    </location>
</feature>
<dbReference type="Gramene" id="rna-AYBTSS11_LOCUS7784">
    <property type="protein sequence ID" value="CAJ1937018.1"/>
    <property type="gene ID" value="gene-AYBTSS11_LOCUS7784"/>
</dbReference>
<dbReference type="Pfam" id="PF03016">
    <property type="entry name" value="Exostosin_GT47"/>
    <property type="match status" value="1"/>
</dbReference>
<reference evidence="5" key="1">
    <citation type="submission" date="2023-10" db="EMBL/GenBank/DDBJ databases">
        <authorList>
            <person name="Domelevo Entfellner J.-B."/>
        </authorList>
    </citation>
    <scope>NUCLEOTIDE SEQUENCE</scope>
</reference>
<feature type="coiled-coil region" evidence="1">
    <location>
        <begin position="624"/>
        <end position="651"/>
    </location>
</feature>
<sequence length="990" mass="112356">MGNRRLLFLLGLLAVNYLLFQSILVSYGSGNAPWSSVPQKCDKVIFPSLHSAPKYFTVWNPPRGSVTGFSNFSAFAATVEKVPNPIVQFEVGEGKKKGMYHDEKDGLVSERNISNDSVFENGTDRNDARSLSEKKDVGKGDRLDLESVGSKIFNAILAKGSKVNFSGKQFTKTKRGASRLVKDNNMDSREHDGVRVHTSHSSTSSTNVTSLENSPQKIVFSASDNNTAMIIPRKKLRCMLPPKSRTLIHEMNHILVRRRASAHAMKPRWSSKRDLEIVATRLEIEYAPIVTRDNELYAPLFRNLSMFKRSYELMERTLKVYIYKDGDKPIFHQPILKGLYASEGWFMKLMEENKHFVVKDPAKAHLFYMPFSSRMLEHSLYVRNSHNRTNLRWFLKEYTDKISAKYPYFNRTGGADHFLVACHDWAPYETRHHMEYCIKALCNADVTQGFKIGRDVSLPEAYVRSVRNPQRDLGGKPPHQRPILAFYAGNMHGYLRPILLKHWKDKDADMKIYGPMPHGVASKMNYIQHMKSSKYCICPKGYEVNSPRVVEAIFYECVPVIISDNFVPPFFEVLNWDAFSIILTEKDIPNLKQILLSVSQEKYLKLQLGVRKAQKHFFWHVKPLNLVNKKAEALLTRASEKEEEISECENSLENIPSRQFTVQKVKTMEPVREKALTIMKKCLNANLVNNGILRIKSRLVKTLRGSSDDIGWLQLAPRMPLVQDGTSRFLELLSAIRNGEHSLPSSFVYLLIPGLFSNHGPLYFVATKRFFSKMGLACHIAKVHSEASVQQNAYELKLYIEEIYWGFGKPIMILGHSKGGIAAAAALSIYWSDLKNKVAGLALVQSPYGGTPIASDILRDDQIADKETRKILELIICKMIKGDMMALEDLTYDKTKEFIMKHNLPLDIPLISFHSEASIAPGHQIPVMIPISAAMAVCALHLWLRYGEKSDGLVTCRDAEVPGSVVMEYVAEGFRTVFLGPKWIIECFTP</sequence>
<gene>
    <name evidence="5" type="ORF">AYBTSS11_LOCUS7784</name>
</gene>
<feature type="signal peptide" evidence="3">
    <location>
        <begin position="1"/>
        <end position="22"/>
    </location>
</feature>
<feature type="compositionally biased region" description="Basic and acidic residues" evidence="2">
    <location>
        <begin position="122"/>
        <end position="137"/>
    </location>
</feature>
<keyword evidence="3" id="KW-0732">Signal</keyword>
<accession>A0AA86RZU1</accession>
<dbReference type="EMBL" id="OY731400">
    <property type="protein sequence ID" value="CAJ1937018.1"/>
    <property type="molecule type" value="Genomic_DNA"/>
</dbReference>
<evidence type="ECO:0000256" key="2">
    <source>
        <dbReference type="SAM" id="MobiDB-lite"/>
    </source>
</evidence>
<dbReference type="Gene3D" id="3.40.50.1820">
    <property type="entry name" value="alpha/beta hydrolase"/>
    <property type="match status" value="1"/>
</dbReference>
<feature type="region of interest" description="Disordered" evidence="2">
    <location>
        <begin position="111"/>
        <end position="137"/>
    </location>
</feature>
<name>A0AA86RZU1_9FABA</name>
<dbReference type="PANTHER" id="PTHR31934">
    <property type="entry name" value="ALPHA/BETA-HYDROLASES SUPERFAMILY PROTEIN"/>
    <property type="match status" value="1"/>
</dbReference>
<dbReference type="Proteomes" id="UP001189624">
    <property type="component" value="Chromosome 3"/>
</dbReference>
<dbReference type="PANTHER" id="PTHR31934:SF5">
    <property type="entry name" value="OS05G0557900 PROTEIN"/>
    <property type="match status" value="1"/>
</dbReference>
<evidence type="ECO:0000256" key="3">
    <source>
        <dbReference type="SAM" id="SignalP"/>
    </source>
</evidence>
<organism evidence="5 6">
    <name type="scientific">Sphenostylis stenocarpa</name>
    <dbReference type="NCBI Taxonomy" id="92480"/>
    <lineage>
        <taxon>Eukaryota</taxon>
        <taxon>Viridiplantae</taxon>
        <taxon>Streptophyta</taxon>
        <taxon>Embryophyta</taxon>
        <taxon>Tracheophyta</taxon>
        <taxon>Spermatophyta</taxon>
        <taxon>Magnoliopsida</taxon>
        <taxon>eudicotyledons</taxon>
        <taxon>Gunneridae</taxon>
        <taxon>Pentapetalae</taxon>
        <taxon>rosids</taxon>
        <taxon>fabids</taxon>
        <taxon>Fabales</taxon>
        <taxon>Fabaceae</taxon>
        <taxon>Papilionoideae</taxon>
        <taxon>50 kb inversion clade</taxon>
        <taxon>NPAAA clade</taxon>
        <taxon>indigoferoid/millettioid clade</taxon>
        <taxon>Phaseoleae</taxon>
        <taxon>Sphenostylis</taxon>
    </lineage>
</organism>
<keyword evidence="6" id="KW-1185">Reference proteome</keyword>
<dbReference type="AlphaFoldDB" id="A0AA86RZU1"/>
<keyword evidence="1" id="KW-0175">Coiled coil</keyword>
<evidence type="ECO:0000313" key="5">
    <source>
        <dbReference type="EMBL" id="CAJ1937018.1"/>
    </source>
</evidence>
<evidence type="ECO:0000259" key="4">
    <source>
        <dbReference type="Pfam" id="PF03016"/>
    </source>
</evidence>
<dbReference type="InterPro" id="IPR029058">
    <property type="entry name" value="AB_hydrolase_fold"/>
</dbReference>
<evidence type="ECO:0000313" key="6">
    <source>
        <dbReference type="Proteomes" id="UP001189624"/>
    </source>
</evidence>
<feature type="compositionally biased region" description="Polar residues" evidence="2">
    <location>
        <begin position="111"/>
        <end position="120"/>
    </location>
</feature>